<dbReference type="InterPro" id="IPR029039">
    <property type="entry name" value="Flavoprotein-like_sf"/>
</dbReference>
<reference evidence="2" key="1">
    <citation type="submission" date="2016-11" db="EMBL/GenBank/DDBJ databases">
        <authorList>
            <person name="Varghese N."/>
            <person name="Submissions S."/>
        </authorList>
    </citation>
    <scope>NUCLEOTIDE SEQUENCE [LARGE SCALE GENOMIC DNA]</scope>
    <source>
        <strain evidence="2">DSM 14826</strain>
    </source>
</reference>
<evidence type="ECO:0000313" key="2">
    <source>
        <dbReference type="Proteomes" id="UP000243547"/>
    </source>
</evidence>
<organism evidence="1 2">
    <name type="scientific">Anaerobranca californiensis DSM 14826</name>
    <dbReference type="NCBI Taxonomy" id="1120989"/>
    <lineage>
        <taxon>Bacteria</taxon>
        <taxon>Bacillati</taxon>
        <taxon>Bacillota</taxon>
        <taxon>Clostridia</taxon>
        <taxon>Eubacteriales</taxon>
        <taxon>Proteinivoracaceae</taxon>
        <taxon>Anaerobranca</taxon>
    </lineage>
</organism>
<dbReference type="GO" id="GO:0003955">
    <property type="term" value="F:NAD(P)H dehydrogenase (quinone) activity"/>
    <property type="evidence" value="ECO:0007669"/>
    <property type="project" value="TreeGrafter"/>
</dbReference>
<dbReference type="SUPFAM" id="SSF52218">
    <property type="entry name" value="Flavoproteins"/>
    <property type="match status" value="1"/>
</dbReference>
<dbReference type="Proteomes" id="UP000243547">
    <property type="component" value="Unassembled WGS sequence"/>
</dbReference>
<proteinExistence type="predicted"/>
<protein>
    <submittedName>
        <fullName evidence="1">NAD(P)H dehydrogenase (Quinone)</fullName>
    </submittedName>
</protein>
<sequence>MVYMGKEQPFERGITCSAGSIDHEAITSISGGSSPFHTVLLHHGMVVAGLPYSFEGNGKLDEVSGCSPYGASTIVKPKSNNTPSQNELFGARYQGRYIAELAVKLSK</sequence>
<dbReference type="GO" id="GO:0016020">
    <property type="term" value="C:membrane"/>
    <property type="evidence" value="ECO:0007669"/>
    <property type="project" value="TreeGrafter"/>
</dbReference>
<dbReference type="Gene3D" id="3.40.50.360">
    <property type="match status" value="1"/>
</dbReference>
<dbReference type="PANTHER" id="PTHR30546:SF23">
    <property type="entry name" value="FLAVOPROTEIN-LIKE PROTEIN YCP4-RELATED"/>
    <property type="match status" value="1"/>
</dbReference>
<evidence type="ECO:0000313" key="1">
    <source>
        <dbReference type="EMBL" id="SHK28709.1"/>
    </source>
</evidence>
<dbReference type="PANTHER" id="PTHR30546">
    <property type="entry name" value="FLAVODOXIN-RELATED PROTEIN WRBA-RELATED"/>
    <property type="match status" value="1"/>
</dbReference>
<dbReference type="STRING" id="1120989.SAMN02745227_01969"/>
<dbReference type="AlphaFoldDB" id="A0A1M6R8A8"/>
<keyword evidence="2" id="KW-1185">Reference proteome</keyword>
<accession>A0A1M6R8A8</accession>
<dbReference type="EMBL" id="FRAI01000028">
    <property type="protein sequence ID" value="SHK28709.1"/>
    <property type="molecule type" value="Genomic_DNA"/>
</dbReference>
<name>A0A1M6R8A8_9FIRM</name>
<gene>
    <name evidence="1" type="ORF">SAMN02745227_01969</name>
</gene>